<keyword evidence="2" id="KW-0472">Membrane</keyword>
<dbReference type="OrthoDB" id="6210323at2759"/>
<organism evidence="3 4">
    <name type="scientific">Crassostrea virginica</name>
    <name type="common">Eastern oyster</name>
    <dbReference type="NCBI Taxonomy" id="6565"/>
    <lineage>
        <taxon>Eukaryota</taxon>
        <taxon>Metazoa</taxon>
        <taxon>Spiralia</taxon>
        <taxon>Lophotrochozoa</taxon>
        <taxon>Mollusca</taxon>
        <taxon>Bivalvia</taxon>
        <taxon>Autobranchia</taxon>
        <taxon>Pteriomorphia</taxon>
        <taxon>Ostreida</taxon>
        <taxon>Ostreoidea</taxon>
        <taxon>Ostreidae</taxon>
        <taxon>Crassostrea</taxon>
    </lineage>
</organism>
<dbReference type="RefSeq" id="XP_022294038.1">
    <property type="nucleotide sequence ID" value="XM_022438330.1"/>
</dbReference>
<feature type="transmembrane region" description="Helical" evidence="2">
    <location>
        <begin position="227"/>
        <end position="250"/>
    </location>
</feature>
<name>A0A8B8ATP1_CRAVI</name>
<dbReference type="AlphaFoldDB" id="A0A8B8ATP1"/>
<evidence type="ECO:0000256" key="1">
    <source>
        <dbReference type="SAM" id="MobiDB-lite"/>
    </source>
</evidence>
<dbReference type="GeneID" id="111104406"/>
<feature type="region of interest" description="Disordered" evidence="1">
    <location>
        <begin position="279"/>
        <end position="305"/>
    </location>
</feature>
<protein>
    <submittedName>
        <fullName evidence="4">Uncharacterized protein LOC111104406</fullName>
    </submittedName>
</protein>
<evidence type="ECO:0000313" key="3">
    <source>
        <dbReference type="Proteomes" id="UP000694844"/>
    </source>
</evidence>
<sequence length="375" mass="42128">MEREKRGGRGSFTRHDFHPLFSNTYMYLTCLPTRKMTARVYIAYTLCGILYGFYCMKENGACNEDSYVLTSCDGSIISNKIINVDFHFIKDKCSCAFESNFSVLYYLSRNPGYKDCGTGINISESDTTTHILRCATESTDTGSLGTSLATQVRLIRDNNYPLISGNEDYCLSVFSNNKSHHVRGFCGTFSTTSRTTIMNDLGGTYSATTPDISMDRGDGLVMTKDEYLIIMIAAIAGASLVIIFIIAVSLKIFRKRKNNDVIHLRDDITDDLYAQRKEIQPENTLPQSTESIKTPNPHPSSYVDNRGSGLWVVENTFYQSADNVTNDNDDDGNEMELEVDNTVYYSEIKDNENKGTTKVNVDLVYDYAHVIDKMS</sequence>
<reference evidence="4" key="1">
    <citation type="submission" date="2025-08" db="UniProtKB">
        <authorList>
            <consortium name="RefSeq"/>
        </authorList>
    </citation>
    <scope>IDENTIFICATION</scope>
    <source>
        <tissue evidence="4">Whole sample</tissue>
    </source>
</reference>
<dbReference type="Proteomes" id="UP000694844">
    <property type="component" value="Chromosome 7"/>
</dbReference>
<evidence type="ECO:0000313" key="4">
    <source>
        <dbReference type="RefSeq" id="XP_022294038.1"/>
    </source>
</evidence>
<proteinExistence type="predicted"/>
<dbReference type="KEGG" id="cvn:111104406"/>
<keyword evidence="3" id="KW-1185">Reference proteome</keyword>
<accession>A0A8B8ATP1</accession>
<evidence type="ECO:0000256" key="2">
    <source>
        <dbReference type="SAM" id="Phobius"/>
    </source>
</evidence>
<keyword evidence="2" id="KW-0812">Transmembrane</keyword>
<feature type="compositionally biased region" description="Polar residues" evidence="1">
    <location>
        <begin position="281"/>
        <end position="294"/>
    </location>
</feature>
<keyword evidence="2" id="KW-1133">Transmembrane helix</keyword>
<gene>
    <name evidence="4" type="primary">LOC111104406</name>
</gene>